<dbReference type="PANTHER" id="PTHR47331:SF1">
    <property type="entry name" value="GAG-LIKE PROTEIN"/>
    <property type="match status" value="1"/>
</dbReference>
<accession>A0A6S7ICY8</accession>
<proteinExistence type="predicted"/>
<feature type="compositionally biased region" description="Basic and acidic residues" evidence="1">
    <location>
        <begin position="89"/>
        <end position="102"/>
    </location>
</feature>
<keyword evidence="2" id="KW-0812">Transmembrane</keyword>
<feature type="compositionally biased region" description="Polar residues" evidence="1">
    <location>
        <begin position="1244"/>
        <end position="1253"/>
    </location>
</feature>
<dbReference type="SUPFAM" id="SSF53098">
    <property type="entry name" value="Ribonuclease H-like"/>
    <property type="match status" value="1"/>
</dbReference>
<dbReference type="GO" id="GO:0015074">
    <property type="term" value="P:DNA integration"/>
    <property type="evidence" value="ECO:0007669"/>
    <property type="project" value="InterPro"/>
</dbReference>
<keyword evidence="2" id="KW-0472">Membrane</keyword>
<feature type="transmembrane region" description="Helical" evidence="2">
    <location>
        <begin position="1269"/>
        <end position="1292"/>
    </location>
</feature>
<keyword evidence="4" id="KW-1185">Reference proteome</keyword>
<gene>
    <name evidence="3" type="ORF">PACLA_8A059575</name>
</gene>
<reference evidence="3" key="1">
    <citation type="submission" date="2020-04" db="EMBL/GenBank/DDBJ databases">
        <authorList>
            <person name="Alioto T."/>
            <person name="Alioto T."/>
            <person name="Gomez Garrido J."/>
        </authorList>
    </citation>
    <scope>NUCLEOTIDE SEQUENCE</scope>
    <source>
        <strain evidence="3">A484AB</strain>
    </source>
</reference>
<dbReference type="InterPro" id="IPR001584">
    <property type="entry name" value="Integrase_cat-core"/>
</dbReference>
<dbReference type="Proteomes" id="UP001152795">
    <property type="component" value="Unassembled WGS sequence"/>
</dbReference>
<keyword evidence="3" id="KW-0808">Transferase</keyword>
<dbReference type="OrthoDB" id="6432478at2759"/>
<keyword evidence="3" id="KW-0675">Receptor</keyword>
<feature type="compositionally biased region" description="Polar residues" evidence="1">
    <location>
        <begin position="1342"/>
        <end position="1353"/>
    </location>
</feature>
<sequence>FHTSSNENDQESNEQLTHKDSESVHEAEEQLACLDYIEIDRDVIQSLPENGILDELSTSFISMRQRQTTEDGLATMAFPTLFPYGKGDPTNRARQHESETTRDNSLNFNEEASGKKTYFAPHRHFRDPFRSRFHQKYELICRYKALMAFLNMPSQNITVDEHTVKSRNSNEKGHLIRVFVSSLKITNFRPDENELRNIQLCYIPSLTTQRVIRAIIPIKVRSKETNKTIVTYAFLNNGSDLSFCTESLAEHSIIQQLEVSDLDENCSIDLPLIYTAADIPVTSKDIPDQEDVDQWPHLQGVQLPIVDAQIGILIASDVPKALDPLEVRNSENGGPYATRTLLGWAINGPLFRQNKSQGIGSFFFMASVRNTATLKNGHYVIALPFKNNDHQISNNKEQVVQRAHWLKQKLLKKPKLFEDYKVFIDNLLNKSYARKVPPERLCKSDGKVRYIPHHGVYHPHKPGKVRVVFDCSCKYKDPEEYQMLVHVFGAASSPSCSNFALLKTAEDNEAKFDSDVINIVKRNFYVDDCLKSTPTVSRAVPLVQDLRNLLTKGGFHLTKWISNSRELLASIPKEERAKQVKDLDLDQDKLPIERALGIQWSAESDKFCFKIVIKERPPTRRGMTADKFLKSNSWINGPDFLWQPRSSWPERPVSLQPNEVPSDDPELKRDISSCITEVHKPSSKEDTLLNLLQRISSWYRATKFVAWILHYRRKLIEAARKRKEKSCENKESSNSVKLTVDELKAAEKVILRCVQQKYFPEEIAVLQKQKSKQACIKKSSPLSKLDPIFQDDLLLVGGRLRHAPIPEYSKHPVILPKGIHRIYASTSTKWKAPVLEQKMADLPKDRLTPDHPPFTYVGVDYFGPFHVRCGRSLVKRYGVIFTCLVIRAVHIEISHSLDTDSFILALRRFLARRGQVKELRSDNGTNFTSGEKELREAISNWNQDKIHGHLLQKHIKWTFNPPYGSHHGGIWERCIRTIRSIMRALLKEQVINDEGLHTMMCEVEALMNARPITKVSDDPRDLHALTPNHLLLTQSNQPLPPGVFSKTDIYSKRRWRQFAEETKVAPAKTAYIKDGVLTNNACIIHSYFIKQKTVTISIFVHQRERTQLAAARETTNCPIITASPWRIIVQSQRRNNNRYIYEIALVHRKRLCFFWQKHEIQRCPWFTTNNNQMQISSMENLIPLNGSLLKLTASCEKGNSKETHCVLLKLESLPPYSEVINRTPSPSPSIISTGKVTTAFSELSPTSITSKNPQKGAREEESESGGTNAAAIAVTVTLLLVALALPLGYLIYYRRRKKRAEGQQTNTNDIGTVNYSKEIYEDPDRIYETLKEDGDEVPPNQPGTSSDIYSNPDSNMVGIPVSTEQEYTYANNTYLPRSSVGTKPTTKEPIRNGAVYETLEQPGQMTDDDFYNYPDNTNIANPGSSELEYIYAKDTDLPRATANTKAVRERDIEPATCGGLYHTLEQEGPASTEQEYSYAKNTDMPSIFRNPQLTDEIPNCSDHTYIDVIEDSSNTDSRKADNSSTTA</sequence>
<keyword evidence="2" id="KW-1133">Transmembrane helix</keyword>
<evidence type="ECO:0000256" key="1">
    <source>
        <dbReference type="SAM" id="MobiDB-lite"/>
    </source>
</evidence>
<name>A0A6S7ICY8_PARCT</name>
<dbReference type="Gene3D" id="3.30.420.10">
    <property type="entry name" value="Ribonuclease H-like superfamily/Ribonuclease H"/>
    <property type="match status" value="1"/>
</dbReference>
<keyword evidence="3" id="KW-0418">Kinase</keyword>
<evidence type="ECO:0000313" key="3">
    <source>
        <dbReference type="EMBL" id="CAB4014859.1"/>
    </source>
</evidence>
<evidence type="ECO:0000256" key="2">
    <source>
        <dbReference type="SAM" id="Phobius"/>
    </source>
</evidence>
<dbReference type="InterPro" id="IPR036397">
    <property type="entry name" value="RNaseH_sf"/>
</dbReference>
<dbReference type="PROSITE" id="PS50994">
    <property type="entry name" value="INTEGRASE"/>
    <property type="match status" value="1"/>
</dbReference>
<dbReference type="PANTHER" id="PTHR47331">
    <property type="entry name" value="PHD-TYPE DOMAIN-CONTAINING PROTEIN"/>
    <property type="match status" value="1"/>
</dbReference>
<dbReference type="GO" id="GO:0016301">
    <property type="term" value="F:kinase activity"/>
    <property type="evidence" value="ECO:0007669"/>
    <property type="project" value="UniProtKB-KW"/>
</dbReference>
<feature type="region of interest" description="Disordered" evidence="1">
    <location>
        <begin position="1332"/>
        <end position="1353"/>
    </location>
</feature>
<feature type="non-terminal residue" evidence="3">
    <location>
        <position position="1527"/>
    </location>
</feature>
<dbReference type="EMBL" id="CACRXK020008476">
    <property type="protein sequence ID" value="CAB4014859.1"/>
    <property type="molecule type" value="Genomic_DNA"/>
</dbReference>
<evidence type="ECO:0000313" key="4">
    <source>
        <dbReference type="Proteomes" id="UP001152795"/>
    </source>
</evidence>
<dbReference type="InterPro" id="IPR012337">
    <property type="entry name" value="RNaseH-like_sf"/>
</dbReference>
<feature type="region of interest" description="Disordered" evidence="1">
    <location>
        <begin position="84"/>
        <end position="113"/>
    </location>
</feature>
<comment type="caution">
    <text evidence="3">The sequence shown here is derived from an EMBL/GenBank/DDBJ whole genome shotgun (WGS) entry which is preliminary data.</text>
</comment>
<feature type="region of interest" description="Disordered" evidence="1">
    <location>
        <begin position="1244"/>
        <end position="1267"/>
    </location>
</feature>
<protein>
    <submittedName>
        <fullName evidence="3">Tyrosine kinase receptor Cad96Ca</fullName>
    </submittedName>
</protein>
<feature type="region of interest" description="Disordered" evidence="1">
    <location>
        <begin position="1"/>
        <end position="24"/>
    </location>
</feature>
<organism evidence="3 4">
    <name type="scientific">Paramuricea clavata</name>
    <name type="common">Red gorgonian</name>
    <name type="synonym">Violescent sea-whip</name>
    <dbReference type="NCBI Taxonomy" id="317549"/>
    <lineage>
        <taxon>Eukaryota</taxon>
        <taxon>Metazoa</taxon>
        <taxon>Cnidaria</taxon>
        <taxon>Anthozoa</taxon>
        <taxon>Octocorallia</taxon>
        <taxon>Malacalcyonacea</taxon>
        <taxon>Plexauridae</taxon>
        <taxon>Paramuricea</taxon>
    </lineage>
</organism>
<dbReference type="GO" id="GO:0003676">
    <property type="term" value="F:nucleic acid binding"/>
    <property type="evidence" value="ECO:0007669"/>
    <property type="project" value="InterPro"/>
</dbReference>